<evidence type="ECO:0000256" key="1">
    <source>
        <dbReference type="ARBA" id="ARBA00004571"/>
    </source>
</evidence>
<reference evidence="13 14" key="1">
    <citation type="submission" date="2015-08" db="EMBL/GenBank/DDBJ databases">
        <title>Draft Genome Sequence of Pseudoalteromonas porphyrae UCD-SED14.</title>
        <authorList>
            <person name="Coil D.A."/>
            <person name="Jospin G."/>
            <person name="Lee R.D."/>
            <person name="Eisen J.A."/>
        </authorList>
    </citation>
    <scope>NUCLEOTIDE SEQUENCE [LARGE SCALE GENOMIC DNA]</scope>
    <source>
        <strain evidence="13 14">UCD-SED14</strain>
    </source>
</reference>
<dbReference type="InterPro" id="IPR012910">
    <property type="entry name" value="Plug_dom"/>
</dbReference>
<evidence type="ECO:0000256" key="5">
    <source>
        <dbReference type="ARBA" id="ARBA00023077"/>
    </source>
</evidence>
<keyword evidence="4 8" id="KW-0812">Transmembrane</keyword>
<dbReference type="Gene3D" id="2.40.170.20">
    <property type="entry name" value="TonB-dependent receptor, beta-barrel domain"/>
    <property type="match status" value="1"/>
</dbReference>
<evidence type="ECO:0000256" key="3">
    <source>
        <dbReference type="ARBA" id="ARBA00022452"/>
    </source>
</evidence>
<keyword evidence="7 8" id="KW-0998">Cell outer membrane</keyword>
<dbReference type="GO" id="GO:0044718">
    <property type="term" value="P:siderophore transmembrane transport"/>
    <property type="evidence" value="ECO:0007669"/>
    <property type="project" value="TreeGrafter"/>
</dbReference>
<evidence type="ECO:0000313" key="13">
    <source>
        <dbReference type="EMBL" id="KPH57743.1"/>
    </source>
</evidence>
<comment type="caution">
    <text evidence="13">The sequence shown here is derived from an EMBL/GenBank/DDBJ whole genome shotgun (WGS) entry which is preliminary data.</text>
</comment>
<feature type="transmembrane region" description="Helical" evidence="10">
    <location>
        <begin position="7"/>
        <end position="24"/>
    </location>
</feature>
<dbReference type="InterPro" id="IPR039426">
    <property type="entry name" value="TonB-dep_rcpt-like"/>
</dbReference>
<dbReference type="Gene3D" id="2.170.130.10">
    <property type="entry name" value="TonB-dependent receptor, plug domain"/>
    <property type="match status" value="1"/>
</dbReference>
<evidence type="ECO:0000256" key="9">
    <source>
        <dbReference type="RuleBase" id="RU003357"/>
    </source>
</evidence>
<evidence type="ECO:0000256" key="10">
    <source>
        <dbReference type="SAM" id="Phobius"/>
    </source>
</evidence>
<dbReference type="GO" id="GO:0009279">
    <property type="term" value="C:cell outer membrane"/>
    <property type="evidence" value="ECO:0007669"/>
    <property type="project" value="UniProtKB-SubCell"/>
</dbReference>
<dbReference type="PANTHER" id="PTHR30069">
    <property type="entry name" value="TONB-DEPENDENT OUTER MEMBRANE RECEPTOR"/>
    <property type="match status" value="1"/>
</dbReference>
<protein>
    <submittedName>
        <fullName evidence="13">TonB-dependent receptor</fullName>
    </submittedName>
</protein>
<evidence type="ECO:0000313" key="14">
    <source>
        <dbReference type="Proteomes" id="UP000037848"/>
    </source>
</evidence>
<dbReference type="InterPro" id="IPR000531">
    <property type="entry name" value="Beta-barrel_TonB"/>
</dbReference>
<dbReference type="Pfam" id="PF00593">
    <property type="entry name" value="TonB_dep_Rec_b-barrel"/>
    <property type="match status" value="1"/>
</dbReference>
<dbReference type="PATRIC" id="fig|187330.3.peg.2411"/>
<organism evidence="13 14">
    <name type="scientific">Pseudoalteromonas porphyrae</name>
    <dbReference type="NCBI Taxonomy" id="187330"/>
    <lineage>
        <taxon>Bacteria</taxon>
        <taxon>Pseudomonadati</taxon>
        <taxon>Pseudomonadota</taxon>
        <taxon>Gammaproteobacteria</taxon>
        <taxon>Alteromonadales</taxon>
        <taxon>Pseudoalteromonadaceae</taxon>
        <taxon>Pseudoalteromonas</taxon>
    </lineage>
</organism>
<dbReference type="SUPFAM" id="SSF56935">
    <property type="entry name" value="Porins"/>
    <property type="match status" value="1"/>
</dbReference>
<keyword evidence="6 8" id="KW-0472">Membrane</keyword>
<dbReference type="InterPro" id="IPR036942">
    <property type="entry name" value="Beta-barrel_TonB_sf"/>
</dbReference>
<evidence type="ECO:0000256" key="8">
    <source>
        <dbReference type="PROSITE-ProRule" id="PRU01360"/>
    </source>
</evidence>
<keyword evidence="10" id="KW-1133">Transmembrane helix</keyword>
<feature type="domain" description="TonB-dependent receptor plug" evidence="12">
    <location>
        <begin position="55"/>
        <end position="159"/>
    </location>
</feature>
<feature type="domain" description="TonB-dependent receptor-like beta-barrel" evidence="11">
    <location>
        <begin position="291"/>
        <end position="672"/>
    </location>
</feature>
<dbReference type="CDD" id="cd01347">
    <property type="entry name" value="ligand_gated_channel"/>
    <property type="match status" value="1"/>
</dbReference>
<dbReference type="AlphaFoldDB" id="A0A0N1MQF8"/>
<keyword evidence="13" id="KW-0675">Receptor</keyword>
<dbReference type="OrthoDB" id="8670144at2"/>
<keyword evidence="3 8" id="KW-1134">Transmembrane beta strand</keyword>
<dbReference type="Pfam" id="PF07715">
    <property type="entry name" value="Plug"/>
    <property type="match status" value="1"/>
</dbReference>
<dbReference type="EMBL" id="LHPH01000028">
    <property type="protein sequence ID" value="KPH57743.1"/>
    <property type="molecule type" value="Genomic_DNA"/>
</dbReference>
<proteinExistence type="inferred from homology"/>
<evidence type="ECO:0000259" key="12">
    <source>
        <dbReference type="Pfam" id="PF07715"/>
    </source>
</evidence>
<comment type="subcellular location">
    <subcellularLocation>
        <location evidence="1 8">Cell outer membrane</location>
        <topology evidence="1 8">Multi-pass membrane protein</topology>
    </subcellularLocation>
</comment>
<gene>
    <name evidence="13" type="ORF">ADS77_18775</name>
</gene>
<evidence type="ECO:0000256" key="6">
    <source>
        <dbReference type="ARBA" id="ARBA00023136"/>
    </source>
</evidence>
<dbReference type="STRING" id="187330.AMS58_10285"/>
<evidence type="ECO:0000256" key="7">
    <source>
        <dbReference type="ARBA" id="ARBA00023237"/>
    </source>
</evidence>
<keyword evidence="14" id="KW-1185">Reference proteome</keyword>
<sequence>MYKYERFLLPITNSGIIVTFKYYLPFLLTPLATLANPQTDIERITVSTTRSTAPVSTVPATINVISSEDIAKQLAHTQDLSQILGNLLPSFSPSRQKMTSSGETLRGREPLYMIDGVPQSNPLRNGSRDGNTIDPAMIERIEVISGANAIQGMGASGGIINIITKTPGENNHHVSAGFSAPTAGGNDTQSYKASYIFSQEKDDLSIVAGISTRSTGMYRDGHGDFVGVDGTQGDTQDSTSLDVFFKAKYQLDNEQSIHAMLNHYKIEGKGNYAAIKGDPASNLPTSAKKGNVAGNTPRNRVTTATVDYNHNNLANGQLSVQVFMQDFAAMYGGGIFATFQDPDYIGELFDQSQNKSQKFGSRFTYAKDNLVGSNFDLVTGLDLLNDETYQELAQTGRNWVPETKFTNAAPFAQLRFDGFEDWTLNLGARYEYGKLKINDFTTLASYGSQFVKGGDPSFNELLGNLGVVYKVTDDLRLYASYSEGFSMADVGRVLRSISQPALSVESFLNLEPVISDNREIGFEYSNDLLNFKASYFESTSKLGARLQPNADGIYSVKRERTEISGFELNAQYYLNDTTTFGTSFADTQGKYDGDGDNKVESDLAGSNISPTRLNFYWQQQWSNNIDSRLQVSTLFDRDFNTGGEFDGYTTLDLSVNYQTEQFGAFSVGIDNLTDEFYITYYGQTNPSATRYFSGTGRVISVNWQLGF</sequence>
<accession>A0A0N1MQF8</accession>
<dbReference type="GO" id="GO:0015344">
    <property type="term" value="F:siderophore uptake transmembrane transporter activity"/>
    <property type="evidence" value="ECO:0007669"/>
    <property type="project" value="TreeGrafter"/>
</dbReference>
<keyword evidence="5 9" id="KW-0798">TonB box</keyword>
<dbReference type="PANTHER" id="PTHR30069:SF42">
    <property type="entry name" value="FERRIC AEROBACTIN RECEPTOR"/>
    <property type="match status" value="1"/>
</dbReference>
<dbReference type="Proteomes" id="UP000037848">
    <property type="component" value="Unassembled WGS sequence"/>
</dbReference>
<evidence type="ECO:0000259" key="11">
    <source>
        <dbReference type="Pfam" id="PF00593"/>
    </source>
</evidence>
<comment type="similarity">
    <text evidence="8 9">Belongs to the TonB-dependent receptor family.</text>
</comment>
<evidence type="ECO:0000256" key="2">
    <source>
        <dbReference type="ARBA" id="ARBA00022448"/>
    </source>
</evidence>
<evidence type="ECO:0000256" key="4">
    <source>
        <dbReference type="ARBA" id="ARBA00022692"/>
    </source>
</evidence>
<keyword evidence="2 8" id="KW-0813">Transport</keyword>
<dbReference type="PROSITE" id="PS52016">
    <property type="entry name" value="TONB_DEPENDENT_REC_3"/>
    <property type="match status" value="1"/>
</dbReference>
<dbReference type="InterPro" id="IPR037066">
    <property type="entry name" value="Plug_dom_sf"/>
</dbReference>
<name>A0A0N1MQF8_9GAMM</name>